<evidence type="ECO:0000313" key="2">
    <source>
        <dbReference type="EMBL" id="ALW84971.1"/>
    </source>
</evidence>
<organism evidence="2 3">
    <name type="scientific">Hymenobacter sedentarius</name>
    <dbReference type="NCBI Taxonomy" id="1411621"/>
    <lineage>
        <taxon>Bacteria</taxon>
        <taxon>Pseudomonadati</taxon>
        <taxon>Bacteroidota</taxon>
        <taxon>Cytophagia</taxon>
        <taxon>Cytophagales</taxon>
        <taxon>Hymenobacteraceae</taxon>
        <taxon>Hymenobacter</taxon>
    </lineage>
</organism>
<dbReference type="AlphaFoldDB" id="A0A0U4BEH1"/>
<proteinExistence type="predicted"/>
<keyword evidence="3" id="KW-1185">Reference proteome</keyword>
<sequence>MFVAITNNVTQPNAMFSSTKSGHFAHIMVTALVGQLASAGLVPPDPDKIENYGHLIIQALVALVTIWATVRKALQRPEAMVKLPAEGVVAVAEAAVASEPGASVAVRPGNGNE</sequence>
<keyword evidence="1" id="KW-1133">Transmembrane helix</keyword>
<gene>
    <name evidence="2" type="ORF">AUC43_07625</name>
</gene>
<keyword evidence="1" id="KW-0472">Membrane</keyword>
<protein>
    <submittedName>
        <fullName evidence="2">Uncharacterized protein</fullName>
    </submittedName>
</protein>
<evidence type="ECO:0000313" key="3">
    <source>
        <dbReference type="Proteomes" id="UP000059542"/>
    </source>
</evidence>
<dbReference type="EMBL" id="CP013909">
    <property type="protein sequence ID" value="ALW84971.1"/>
    <property type="molecule type" value="Genomic_DNA"/>
</dbReference>
<dbReference type="Proteomes" id="UP000059542">
    <property type="component" value="Chromosome"/>
</dbReference>
<reference evidence="2 3" key="1">
    <citation type="submission" date="2015-12" db="EMBL/GenBank/DDBJ databases">
        <authorList>
            <person name="Shamseldin A."/>
            <person name="Moawad H."/>
            <person name="Abd El-Rahim W.M."/>
            <person name="Sadowsky M.J."/>
        </authorList>
    </citation>
    <scope>NUCLEOTIDE SEQUENCE [LARGE SCALE GENOMIC DNA]</scope>
    <source>
        <strain evidence="2 3">DG5B</strain>
    </source>
</reference>
<keyword evidence="1" id="KW-0812">Transmembrane</keyword>
<name>A0A0U4BEH1_9BACT</name>
<feature type="transmembrane region" description="Helical" evidence="1">
    <location>
        <begin position="55"/>
        <end position="74"/>
    </location>
</feature>
<feature type="transmembrane region" description="Helical" evidence="1">
    <location>
        <begin position="24"/>
        <end position="43"/>
    </location>
</feature>
<dbReference type="KEGG" id="hyg:AUC43_07625"/>
<accession>A0A0U4BEH1</accession>
<evidence type="ECO:0000256" key="1">
    <source>
        <dbReference type="SAM" id="Phobius"/>
    </source>
</evidence>